<keyword evidence="1" id="KW-0812">Transmembrane</keyword>
<dbReference type="KEGG" id="bpb:bpr_I2357"/>
<keyword evidence="1" id="KW-1133">Transmembrane helix</keyword>
<dbReference type="RefSeq" id="WP_013281743.1">
    <property type="nucleotide sequence ID" value="NC_014387.1"/>
</dbReference>
<evidence type="ECO:0000259" key="2">
    <source>
        <dbReference type="Pfam" id="PF13240"/>
    </source>
</evidence>
<proteinExistence type="predicted"/>
<dbReference type="Proteomes" id="UP000001299">
    <property type="component" value="Chromosome 1"/>
</dbReference>
<evidence type="ECO:0000256" key="1">
    <source>
        <dbReference type="SAM" id="Phobius"/>
    </source>
</evidence>
<gene>
    <name evidence="3" type="ordered locus">bpr_I2357</name>
</gene>
<protein>
    <recommendedName>
        <fullName evidence="2">Zinc-ribbon domain-containing protein</fullName>
    </recommendedName>
</protein>
<keyword evidence="1" id="KW-0472">Membrane</keyword>
<dbReference type="eggNOG" id="ENOG5033F1M">
    <property type="taxonomic scope" value="Bacteria"/>
</dbReference>
<reference evidence="3 4" key="1">
    <citation type="journal article" date="2010" name="PLoS ONE">
        <title>The glycobiome of the rumen bacterium Butyrivibrio proteoclasticus B316(T) highlights adaptation to a polysaccharide-rich environment.</title>
        <authorList>
            <person name="Kelly W.J."/>
            <person name="Leahy S.C."/>
            <person name="Altermann E."/>
            <person name="Yeoman C.J."/>
            <person name="Dunne J.C."/>
            <person name="Kong Z."/>
            <person name="Pacheco D.M."/>
            <person name="Li D."/>
            <person name="Noel S.J."/>
            <person name="Moon C.D."/>
            <person name="Cookson A.L."/>
            <person name="Attwood G.T."/>
        </authorList>
    </citation>
    <scope>NUCLEOTIDE SEQUENCE [LARGE SCALE GENOMIC DNA]</scope>
    <source>
        <strain evidence="4">ATCC 51982 / DSM 14932 / B316</strain>
    </source>
</reference>
<evidence type="ECO:0000313" key="4">
    <source>
        <dbReference type="Proteomes" id="UP000001299"/>
    </source>
</evidence>
<feature type="domain" description="Zinc-ribbon" evidence="2">
    <location>
        <begin position="3"/>
        <end position="24"/>
    </location>
</feature>
<feature type="transmembrane region" description="Helical" evidence="1">
    <location>
        <begin position="37"/>
        <end position="56"/>
    </location>
</feature>
<name>E0RZ18_BUTPB</name>
<dbReference type="STRING" id="515622.bpr_I2357"/>
<dbReference type="InterPro" id="IPR026870">
    <property type="entry name" value="Zinc_ribbon_dom"/>
</dbReference>
<accession>E0RZ18</accession>
<evidence type="ECO:0000313" key="3">
    <source>
        <dbReference type="EMBL" id="ADL35090.1"/>
    </source>
</evidence>
<dbReference type="Pfam" id="PF13240">
    <property type="entry name" value="Zn_Ribbon_1"/>
    <property type="match status" value="1"/>
</dbReference>
<keyword evidence="4" id="KW-1185">Reference proteome</keyword>
<sequence length="678" mass="76792">MNCPNCGAKLRKGAQFCPKCGTKLDVPAEKRVINKSIVIGSGLGAAILVIIVLVVLNLNHNKVGQSAGNEEIVANGENEINEVTDANAEELSEENTKEELLANFGISSDNDADYSIAQILDYTQYKKYDSGIGSFSFGYPSDIYNDVEVVSDMEGGEYGRILHQVKMAGSDGSTALFTVYQNEITDVDEKTMEAMTEYVFDHEKKSFFAPRVEVNGVSTDGGHGTLIMRGYVGSIANSDCIYDLCRIESEYVYQMKFTYPRPTTQEDDQHKAYFSDVMYRLCAFSGTSRSTPDKYADFVDSRYTNFHLADWQKEILQEIIRYYVDCMERTERTAAFYGTDYDYEMPLGSIEEIAEKLSTEESLLQLFYYAGNNGGEGTVESERIAYIGWHQDDDYDFYYKDELGDSFEDYSSLACGEKSLEKGLLNYARTFYRDVFNMELNTNVVLQDSYDFCPGDRLLYIYNKDYDEIVYAWGYAGEGGVDGPDDWDYNEELDCFDYHFGPVYDISGSGEPWEDHRDAKEPGNGIYVFHVKPFWNNCVGFKLLGIEMAEAPVGDNAYSEENHDHDESYYTELSTENFKDYFTYDYDYNSKDMTVTIKITPIDGKLTEYQDFNVTFNANAVKNSSGVNKGDSDYSTISISPGSGSGVYSKKYNLYDYGFDKKVRFMGINLKDVTGKVR</sequence>
<dbReference type="AlphaFoldDB" id="E0RZ18"/>
<dbReference type="EMBL" id="CP001810">
    <property type="protein sequence ID" value="ADL35090.1"/>
    <property type="molecule type" value="Genomic_DNA"/>
</dbReference>
<organism evidence="3 4">
    <name type="scientific">Butyrivibrio proteoclasticus (strain ATCC 51982 / DSM 14932 / B316)</name>
    <name type="common">Clostridium proteoclasticum</name>
    <dbReference type="NCBI Taxonomy" id="515622"/>
    <lineage>
        <taxon>Bacteria</taxon>
        <taxon>Bacillati</taxon>
        <taxon>Bacillota</taxon>
        <taxon>Clostridia</taxon>
        <taxon>Lachnospirales</taxon>
        <taxon>Lachnospiraceae</taxon>
        <taxon>Butyrivibrio</taxon>
    </lineage>
</organism>
<dbReference type="HOGENOM" id="CLU_405288_0_0_9"/>